<keyword evidence="3" id="KW-1133">Transmembrane helix</keyword>
<accession>Q30PB2</accession>
<gene>
    <name evidence="5" type="ordered locus">Suden_1895</name>
</gene>
<dbReference type="PROSITE" id="PS50887">
    <property type="entry name" value="GGDEF"/>
    <property type="match status" value="1"/>
</dbReference>
<comment type="catalytic activity">
    <reaction evidence="2">
        <text>2 GTP = 3',3'-c-di-GMP + 2 diphosphate</text>
        <dbReference type="Rhea" id="RHEA:24898"/>
        <dbReference type="ChEBI" id="CHEBI:33019"/>
        <dbReference type="ChEBI" id="CHEBI:37565"/>
        <dbReference type="ChEBI" id="CHEBI:58805"/>
        <dbReference type="EC" id="2.7.7.65"/>
    </reaction>
</comment>
<dbReference type="eggNOG" id="COG3706">
    <property type="taxonomic scope" value="Bacteria"/>
</dbReference>
<dbReference type="PANTHER" id="PTHR45138:SF9">
    <property type="entry name" value="DIGUANYLATE CYCLASE DGCM-RELATED"/>
    <property type="match status" value="1"/>
</dbReference>
<evidence type="ECO:0000256" key="3">
    <source>
        <dbReference type="SAM" id="Phobius"/>
    </source>
</evidence>
<name>Q30PB2_SULDN</name>
<dbReference type="NCBIfam" id="TIGR00254">
    <property type="entry name" value="GGDEF"/>
    <property type="match status" value="1"/>
</dbReference>
<keyword evidence="6" id="KW-1185">Reference proteome</keyword>
<dbReference type="RefSeq" id="WP_011373509.1">
    <property type="nucleotide sequence ID" value="NC_007575.1"/>
</dbReference>
<dbReference type="Gene3D" id="3.30.450.20">
    <property type="entry name" value="PAS domain"/>
    <property type="match status" value="1"/>
</dbReference>
<reference evidence="5 6" key="1">
    <citation type="journal article" date="2008" name="Appl. Environ. Microbiol.">
        <title>Genome of the epsilonproteobacterial chemolithoautotroph Sulfurimonas denitrificans.</title>
        <authorList>
            <person name="Sievert S.M."/>
            <person name="Scott K.M."/>
            <person name="Klotz M.G."/>
            <person name="Chain P.S.G."/>
            <person name="Hauser L.J."/>
            <person name="Hemp J."/>
            <person name="Huegler M."/>
            <person name="Land M."/>
            <person name="Lapidus A."/>
            <person name="Larimer F.W."/>
            <person name="Lucas S."/>
            <person name="Malfatti S.A."/>
            <person name="Meyer F."/>
            <person name="Paulsen I.T."/>
            <person name="Ren Q."/>
            <person name="Simon J."/>
            <person name="Bailey K."/>
            <person name="Diaz E."/>
            <person name="Fitzpatrick K.A."/>
            <person name="Glover B."/>
            <person name="Gwatney N."/>
            <person name="Korajkic A."/>
            <person name="Long A."/>
            <person name="Mobberley J.M."/>
            <person name="Pantry S.N."/>
            <person name="Pazder G."/>
            <person name="Peterson S."/>
            <person name="Quintanilla J.D."/>
            <person name="Sprinkle R."/>
            <person name="Stephens J."/>
            <person name="Thomas P."/>
            <person name="Vaughn R."/>
            <person name="Weber M.J."/>
            <person name="Wooten L.L."/>
        </authorList>
    </citation>
    <scope>NUCLEOTIDE SEQUENCE [LARGE SCALE GENOMIC DNA]</scope>
    <source>
        <strain evidence="6">ATCC 33889 / DSM 1251</strain>
    </source>
</reference>
<dbReference type="HOGENOM" id="CLU_027484_1_0_7"/>
<dbReference type="InterPro" id="IPR029151">
    <property type="entry name" value="Sensor-like_sf"/>
</dbReference>
<dbReference type="Proteomes" id="UP000002714">
    <property type="component" value="Chromosome"/>
</dbReference>
<dbReference type="STRING" id="326298.Suden_1895"/>
<dbReference type="OrthoDB" id="9772835at2"/>
<evidence type="ECO:0000259" key="4">
    <source>
        <dbReference type="PROSITE" id="PS50887"/>
    </source>
</evidence>
<sequence>MREQVEKMILNRQKTTLATAFAIANDKSLAEGISSNSIENSSYDELISKFIENELYKNSWMQILDKDLQSIYVSSNGQNGAVSNQNREDLLEASTLKKPLISVSIGEGDFGIRAIVPIIKNSALVGLVELSSRFDAISKQMKDIGVDSIVVLSKEYKNTLKNHLSKNFIDDYYVANIDASVVLMEYLRKNGVHNYIHTPQKFENHYIISTYPLKNIQNIVIGHYIMFKKRDDVLNINLDFFMYKWIGIAIVAFMIMMAVLGSFLHYRNKKQKMYYKNIIDSSSNIVMVVDKDNIINMNKTFFKYFNDYDTLEAFKAEHQSISDFFVKEEGCIYKDMDGVNWLEYLIKNPKNSLVKILYNEKEYYFTVGVSLISEEDAHYSAIFSNITDEKIYQKELEHTNITDPLTKIRNRYCYNKQIKKECASSNRYFYPLSLVIFDMDNFKNINDNYGHDVGDKVLIEYTKLITTCLRDSDIFCRIGGEEFALILPHVNKSDAYKLADKIRSKVQEHNQIVAITMSFGVTEYKKDEDLELTFKRADKALYEAKNAGRNRVVAI</sequence>
<evidence type="ECO:0000313" key="5">
    <source>
        <dbReference type="EMBL" id="ABB45169.1"/>
    </source>
</evidence>
<dbReference type="SUPFAM" id="SSF55073">
    <property type="entry name" value="Nucleotide cyclase"/>
    <property type="match status" value="1"/>
</dbReference>
<dbReference type="PANTHER" id="PTHR45138">
    <property type="entry name" value="REGULATORY COMPONENTS OF SENSORY TRANSDUCTION SYSTEM"/>
    <property type="match status" value="1"/>
</dbReference>
<dbReference type="KEGG" id="tdn:Suden_1895"/>
<feature type="transmembrane region" description="Helical" evidence="3">
    <location>
        <begin position="245"/>
        <end position="266"/>
    </location>
</feature>
<dbReference type="AlphaFoldDB" id="Q30PB2"/>
<evidence type="ECO:0000256" key="1">
    <source>
        <dbReference type="ARBA" id="ARBA00012528"/>
    </source>
</evidence>
<dbReference type="InterPro" id="IPR050469">
    <property type="entry name" value="Diguanylate_Cyclase"/>
</dbReference>
<dbReference type="InterPro" id="IPR029150">
    <property type="entry name" value="dCache_3"/>
</dbReference>
<dbReference type="SUPFAM" id="SSF103190">
    <property type="entry name" value="Sensory domain-like"/>
    <property type="match status" value="1"/>
</dbReference>
<protein>
    <recommendedName>
        <fullName evidence="1">diguanylate cyclase</fullName>
        <ecNumber evidence="1">2.7.7.65</ecNumber>
    </recommendedName>
</protein>
<organism evidence="5 6">
    <name type="scientific">Sulfurimonas denitrificans (strain ATCC 33889 / DSM 1251)</name>
    <name type="common">Thiomicrospira denitrificans (strain ATCC 33889 / DSM 1251)</name>
    <dbReference type="NCBI Taxonomy" id="326298"/>
    <lineage>
        <taxon>Bacteria</taxon>
        <taxon>Pseudomonadati</taxon>
        <taxon>Campylobacterota</taxon>
        <taxon>Epsilonproteobacteria</taxon>
        <taxon>Campylobacterales</taxon>
        <taxon>Sulfurimonadaceae</taxon>
        <taxon>Sulfurimonas</taxon>
    </lineage>
</organism>
<dbReference type="GO" id="GO:0052621">
    <property type="term" value="F:diguanylate cyclase activity"/>
    <property type="evidence" value="ECO:0007669"/>
    <property type="project" value="UniProtKB-EC"/>
</dbReference>
<dbReference type="Gene3D" id="3.30.70.270">
    <property type="match status" value="1"/>
</dbReference>
<dbReference type="FunFam" id="3.30.70.270:FF:000001">
    <property type="entry name" value="Diguanylate cyclase domain protein"/>
    <property type="match status" value="1"/>
</dbReference>
<dbReference type="EC" id="2.7.7.65" evidence="1"/>
<dbReference type="InterPro" id="IPR029787">
    <property type="entry name" value="Nucleotide_cyclase"/>
</dbReference>
<keyword evidence="3" id="KW-0812">Transmembrane</keyword>
<evidence type="ECO:0000256" key="2">
    <source>
        <dbReference type="ARBA" id="ARBA00034247"/>
    </source>
</evidence>
<feature type="domain" description="GGDEF" evidence="4">
    <location>
        <begin position="430"/>
        <end position="555"/>
    </location>
</feature>
<dbReference type="CDD" id="cd01949">
    <property type="entry name" value="GGDEF"/>
    <property type="match status" value="1"/>
</dbReference>
<dbReference type="EMBL" id="CP000153">
    <property type="protein sequence ID" value="ABB45169.1"/>
    <property type="molecule type" value="Genomic_DNA"/>
</dbReference>
<dbReference type="SMART" id="SM00267">
    <property type="entry name" value="GGDEF"/>
    <property type="match status" value="1"/>
</dbReference>
<dbReference type="Pfam" id="PF14827">
    <property type="entry name" value="dCache_3"/>
    <property type="match status" value="1"/>
</dbReference>
<proteinExistence type="predicted"/>
<keyword evidence="3" id="KW-0472">Membrane</keyword>
<dbReference type="InterPro" id="IPR043128">
    <property type="entry name" value="Rev_trsase/Diguanyl_cyclase"/>
</dbReference>
<evidence type="ECO:0000313" key="6">
    <source>
        <dbReference type="Proteomes" id="UP000002714"/>
    </source>
</evidence>
<dbReference type="Pfam" id="PF00990">
    <property type="entry name" value="GGDEF"/>
    <property type="match status" value="1"/>
</dbReference>
<dbReference type="InterPro" id="IPR000160">
    <property type="entry name" value="GGDEF_dom"/>
</dbReference>